<dbReference type="AlphaFoldDB" id="A0A179DNC7"/>
<evidence type="ECO:0008006" key="3">
    <source>
        <dbReference type="Google" id="ProtNLM"/>
    </source>
</evidence>
<dbReference type="EMBL" id="LWHJ01000011">
    <property type="protein sequence ID" value="OAQ42292.1"/>
    <property type="molecule type" value="Genomic_DNA"/>
</dbReference>
<reference evidence="1 2" key="2">
    <citation type="submission" date="2016-06" db="EMBL/GenBank/DDBJ databases">
        <title>Pedobacter psychrophilus sp. nov., isolated from Antarctic fragmentary rock.</title>
        <authorList>
            <person name="Svec P."/>
        </authorList>
    </citation>
    <scope>NUCLEOTIDE SEQUENCE [LARGE SCALE GENOMIC DNA]</scope>
    <source>
        <strain evidence="1 2">CCM 8644</strain>
    </source>
</reference>
<reference evidence="1 2" key="1">
    <citation type="submission" date="2016-04" db="EMBL/GenBank/DDBJ databases">
        <authorList>
            <person name="Evans L.H."/>
            <person name="Alamgir A."/>
            <person name="Owens N."/>
            <person name="Weber N.D."/>
            <person name="Virtaneva K."/>
            <person name="Barbian K."/>
            <person name="Babar A."/>
            <person name="Rosenke K."/>
        </authorList>
    </citation>
    <scope>NUCLEOTIDE SEQUENCE [LARGE SCALE GENOMIC DNA]</scope>
    <source>
        <strain evidence="1 2">CCM 8644</strain>
    </source>
</reference>
<name>A0A179DNC7_9SPHI</name>
<protein>
    <recommendedName>
        <fullName evidence="3">Transporter</fullName>
    </recommendedName>
</protein>
<dbReference type="PANTHER" id="PTHR30203:SF24">
    <property type="entry name" value="BLR4935 PROTEIN"/>
    <property type="match status" value="1"/>
</dbReference>
<dbReference type="GO" id="GO:0015562">
    <property type="term" value="F:efflux transmembrane transporter activity"/>
    <property type="evidence" value="ECO:0007669"/>
    <property type="project" value="InterPro"/>
</dbReference>
<dbReference type="Gene3D" id="1.20.1600.10">
    <property type="entry name" value="Outer membrane efflux proteins (OEP)"/>
    <property type="match status" value="1"/>
</dbReference>
<evidence type="ECO:0000313" key="2">
    <source>
        <dbReference type="Proteomes" id="UP000078459"/>
    </source>
</evidence>
<evidence type="ECO:0000313" key="1">
    <source>
        <dbReference type="EMBL" id="OAQ42292.1"/>
    </source>
</evidence>
<dbReference type="InterPro" id="IPR010131">
    <property type="entry name" value="MdtP/NodT-like"/>
</dbReference>
<dbReference type="STRING" id="1826909.A5893_04045"/>
<organism evidence="1 2">
    <name type="scientific">Pedobacter psychrophilus</name>
    <dbReference type="NCBI Taxonomy" id="1826909"/>
    <lineage>
        <taxon>Bacteria</taxon>
        <taxon>Pseudomonadati</taxon>
        <taxon>Bacteroidota</taxon>
        <taxon>Sphingobacteriia</taxon>
        <taxon>Sphingobacteriales</taxon>
        <taxon>Sphingobacteriaceae</taxon>
        <taxon>Pedobacter</taxon>
    </lineage>
</organism>
<comment type="caution">
    <text evidence="1">The sequence shown here is derived from an EMBL/GenBank/DDBJ whole genome shotgun (WGS) entry which is preliminary data.</text>
</comment>
<proteinExistence type="predicted"/>
<sequence length="396" mass="45398">MFAQNTLSLDSIISIIKANNPELKVYQERMKSQDALVSGASAWMAPMLGIGTFMTPYNNFSRAGNQQDGSIMLVAEQKIANKSKIRANEAYLKAQSNITAQLNAESFNDLRALARSNYYDVLTIEKSINYLSKNLLVLQNLKKLSEIRYTYNKAGLAQIYSMQAKIYEIENQITSAKANLEIGKIKLNTLMNRDKYLDFQIDTALSFKTYIIQNNLNETVNNRSSIKLVNEQINSINLENKMIATEAKPEFSVQFNHMQTYNTVNPNQFSLMGSLSIPIAPWAAKSYQSKLKANQFEVAAMQFQKENVTNNLLGLIATQQKHLMHMQMELDTYKDKILPTMQKSYEVLLLNYQENKEELTTVLTAFKELNDSELVYLMKLNEYYQTLTEYERNVEQ</sequence>
<keyword evidence="2" id="KW-1185">Reference proteome</keyword>
<dbReference type="Proteomes" id="UP000078459">
    <property type="component" value="Unassembled WGS sequence"/>
</dbReference>
<gene>
    <name evidence="1" type="ORF">A5893_04045</name>
</gene>
<accession>A0A179DNC7</accession>
<dbReference type="SUPFAM" id="SSF56954">
    <property type="entry name" value="Outer membrane efflux proteins (OEP)"/>
    <property type="match status" value="1"/>
</dbReference>
<dbReference type="PANTHER" id="PTHR30203">
    <property type="entry name" value="OUTER MEMBRANE CATION EFFLUX PROTEIN"/>
    <property type="match status" value="1"/>
</dbReference>